<evidence type="ECO:0000256" key="1">
    <source>
        <dbReference type="SAM" id="MobiDB-lite"/>
    </source>
</evidence>
<dbReference type="EMBL" id="BEGY01000088">
    <property type="protein sequence ID" value="GAX82914.1"/>
    <property type="molecule type" value="Genomic_DNA"/>
</dbReference>
<proteinExistence type="predicted"/>
<gene>
    <name evidence="2" type="ORF">CEUSTIGMA_g10340.t1</name>
</gene>
<reference evidence="2 3" key="1">
    <citation type="submission" date="2017-08" db="EMBL/GenBank/DDBJ databases">
        <title>Acidophilic green algal genome provides insights into adaptation to an acidic environment.</title>
        <authorList>
            <person name="Hirooka S."/>
            <person name="Hirose Y."/>
            <person name="Kanesaki Y."/>
            <person name="Higuchi S."/>
            <person name="Fujiwara T."/>
            <person name="Onuma R."/>
            <person name="Era A."/>
            <person name="Ohbayashi R."/>
            <person name="Uzuka A."/>
            <person name="Nozaki H."/>
            <person name="Yoshikawa H."/>
            <person name="Miyagishima S.Y."/>
        </authorList>
    </citation>
    <scope>NUCLEOTIDE SEQUENCE [LARGE SCALE GENOMIC DNA]</scope>
    <source>
        <strain evidence="2 3">NIES-2499</strain>
    </source>
</reference>
<evidence type="ECO:0000313" key="3">
    <source>
        <dbReference type="Proteomes" id="UP000232323"/>
    </source>
</evidence>
<protein>
    <submittedName>
        <fullName evidence="2">Uncharacterized protein</fullName>
    </submittedName>
</protein>
<organism evidence="2 3">
    <name type="scientific">Chlamydomonas eustigma</name>
    <dbReference type="NCBI Taxonomy" id="1157962"/>
    <lineage>
        <taxon>Eukaryota</taxon>
        <taxon>Viridiplantae</taxon>
        <taxon>Chlorophyta</taxon>
        <taxon>core chlorophytes</taxon>
        <taxon>Chlorophyceae</taxon>
        <taxon>CS clade</taxon>
        <taxon>Chlamydomonadales</taxon>
        <taxon>Chlamydomonadaceae</taxon>
        <taxon>Chlamydomonas</taxon>
    </lineage>
</organism>
<sequence length="154" mass="17089">MKIVEEAVSQNTVKSECTGSDDLLARFGLNRVYALATTAPPVNPYTKLKLSIDRRLFKSERWSLAAVAEWPEHHFKFREFSSDEIRRALPLLPGGFDLKEEERGVLVSDPMPTTSEGGGTSEATAGSRPKIKTKIKLKTGGIKRPRQPSQEPAH</sequence>
<feature type="compositionally biased region" description="Basic residues" evidence="1">
    <location>
        <begin position="129"/>
        <end position="146"/>
    </location>
</feature>
<name>A0A250XIL4_9CHLO</name>
<evidence type="ECO:0000313" key="2">
    <source>
        <dbReference type="EMBL" id="GAX82914.1"/>
    </source>
</evidence>
<dbReference type="Proteomes" id="UP000232323">
    <property type="component" value="Unassembled WGS sequence"/>
</dbReference>
<accession>A0A250XIL4</accession>
<comment type="caution">
    <text evidence="2">The sequence shown here is derived from an EMBL/GenBank/DDBJ whole genome shotgun (WGS) entry which is preliminary data.</text>
</comment>
<keyword evidence="3" id="KW-1185">Reference proteome</keyword>
<dbReference type="AlphaFoldDB" id="A0A250XIL4"/>
<feature type="region of interest" description="Disordered" evidence="1">
    <location>
        <begin position="108"/>
        <end position="154"/>
    </location>
</feature>